<gene>
    <name evidence="1" type="ORF">SMONO_v1c03280</name>
</gene>
<name>A0A2K9LU31_SPISQ</name>
<proteinExistence type="predicted"/>
<evidence type="ECO:0000313" key="2">
    <source>
        <dbReference type="Proteomes" id="UP000234790"/>
    </source>
</evidence>
<reference evidence="1 2" key="1">
    <citation type="submission" date="2017-12" db="EMBL/GenBank/DDBJ databases">
        <title>Complete genome sequence of Spiroplasma monobiae MQ-1 (ATCC 33825).</title>
        <authorList>
            <person name="Tsai Y.-M."/>
            <person name="Lo W.-S."/>
            <person name="Wu P.-S."/>
            <person name="Cho S.-T."/>
            <person name="Kuo C.-H."/>
        </authorList>
    </citation>
    <scope>NUCLEOTIDE SEQUENCE [LARGE SCALE GENOMIC DNA]</scope>
    <source>
        <strain evidence="1 2">MQ-1</strain>
    </source>
</reference>
<organism evidence="1 2">
    <name type="scientific">Spiroplasma monobiae MQ-1</name>
    <dbReference type="NCBI Taxonomy" id="1336748"/>
    <lineage>
        <taxon>Bacteria</taxon>
        <taxon>Bacillati</taxon>
        <taxon>Mycoplasmatota</taxon>
        <taxon>Mollicutes</taxon>
        <taxon>Entomoplasmatales</taxon>
        <taxon>Spiroplasmataceae</taxon>
        <taxon>Spiroplasma</taxon>
    </lineage>
</organism>
<evidence type="ECO:0000313" key="1">
    <source>
        <dbReference type="EMBL" id="AUM62577.1"/>
    </source>
</evidence>
<dbReference type="Proteomes" id="UP000234790">
    <property type="component" value="Chromosome"/>
</dbReference>
<sequence length="176" mass="20973">MRIKSEFYKEIETEFKIISEKEHLGSGGNPVSNLSTKMFYLSKHQFNSYDEFDQAIVAEIANTLQSLEDIIVKKALSYQALAKEAYNENINPQKWVDFAQREAQALSNEMYDEREIKYLRHFHIVWLTWVFCDEELKKLRIKASRDLYHHIGKVEKDYVKKRTEILKNSSVEEEKW</sequence>
<keyword evidence="2" id="KW-1185">Reference proteome</keyword>
<dbReference type="OrthoDB" id="389543at2"/>
<dbReference type="RefSeq" id="WP_101780638.1">
    <property type="nucleotide sequence ID" value="NZ_CP025543.1"/>
</dbReference>
<protein>
    <submittedName>
        <fullName evidence="1">Uncharacterized protein</fullName>
    </submittedName>
</protein>
<accession>A0A2K9LU31</accession>
<dbReference type="KEGG" id="smoo:SMONO_v1c03280"/>
<dbReference type="AlphaFoldDB" id="A0A2K9LU31"/>
<dbReference type="EMBL" id="CP025543">
    <property type="protein sequence ID" value="AUM62577.1"/>
    <property type="molecule type" value="Genomic_DNA"/>
</dbReference>